<dbReference type="Pfam" id="PF01370">
    <property type="entry name" value="Epimerase"/>
    <property type="match status" value="1"/>
</dbReference>
<dbReference type="FunFam" id="3.40.50.720:FF:000191">
    <property type="entry name" value="Methylglyoxal reductase (NADPH-dependent)"/>
    <property type="match status" value="1"/>
</dbReference>
<accession>C5DSG7</accession>
<dbReference type="SUPFAM" id="SSF51735">
    <property type="entry name" value="NAD(P)-binding Rossmann-fold domains"/>
    <property type="match status" value="1"/>
</dbReference>
<evidence type="ECO:0000259" key="3">
    <source>
        <dbReference type="Pfam" id="PF01370"/>
    </source>
</evidence>
<dbReference type="KEGG" id="zro:ZYRO0B16742g"/>
<dbReference type="InterPro" id="IPR001509">
    <property type="entry name" value="Epimerase_deHydtase"/>
</dbReference>
<evidence type="ECO:0000313" key="4">
    <source>
        <dbReference type="EMBL" id="CAR26728.1"/>
    </source>
</evidence>
<dbReference type="Gene3D" id="3.40.50.720">
    <property type="entry name" value="NAD(P)-binding Rossmann-like Domain"/>
    <property type="match status" value="1"/>
</dbReference>
<gene>
    <name evidence="4" type="ordered locus">ZYRO0B16742g</name>
</gene>
<comment type="similarity">
    <text evidence="2">Belongs to the NAD(P)-dependent epimerase/dehydratase family. Dihydroflavonol-4-reductase subfamily.</text>
</comment>
<protein>
    <submittedName>
        <fullName evidence="4">ZYRO0B16742p</fullName>
    </submittedName>
</protein>
<dbReference type="InterPro" id="IPR036291">
    <property type="entry name" value="NAD(P)-bd_dom_sf"/>
</dbReference>
<evidence type="ECO:0000256" key="2">
    <source>
        <dbReference type="ARBA" id="ARBA00023445"/>
    </source>
</evidence>
<sequence length="338" mass="37327">MSVLVTGATGFIGEHVVDLLLKEGFGVIGTARSLEKAQKVHAQFNNNPKVSFEIVPELTALDAFDNLFRERGESIQSVIHMASPFISGATNFGNQLLVPARNGTIAIFNAIKRYGKKVRRVVFTSSLLALAEGRKLGDRTFTFNEGDWSSVTWETCQSDPMNAYGGSKKFAEQAAWEFVESHRDEINFKLTAVIPAMVLGPHKFAEDVKDHLNLSNKIIDGLLNSSPDQTSLPKMHASFIDVRDVARAHLIALQKESATDQRICVFKSTFGSQDILDILNARFPELRGKISSGPNPGKGDQTPSCSYDFSFSDEILGFEFKTLEESVYDTVEQVLSVR</sequence>
<reference evidence="4 5" key="1">
    <citation type="journal article" date="2009" name="Genome Res.">
        <title>Comparative genomics of protoploid Saccharomycetaceae.</title>
        <authorList>
            <consortium name="The Genolevures Consortium"/>
            <person name="Souciet J.-L."/>
            <person name="Dujon B."/>
            <person name="Gaillardin C."/>
            <person name="Johnston M."/>
            <person name="Baret P.V."/>
            <person name="Cliften P."/>
            <person name="Sherman D.J."/>
            <person name="Weissenbach J."/>
            <person name="Westhof E."/>
            <person name="Wincker P."/>
            <person name="Jubin C."/>
            <person name="Poulain J."/>
            <person name="Barbe V."/>
            <person name="Segurens B."/>
            <person name="Artiguenave F."/>
            <person name="Anthouard V."/>
            <person name="Vacherie B."/>
            <person name="Val M.-E."/>
            <person name="Fulton R.S."/>
            <person name="Minx P."/>
            <person name="Wilson R."/>
            <person name="Durrens P."/>
            <person name="Jean G."/>
            <person name="Marck C."/>
            <person name="Martin T."/>
            <person name="Nikolski M."/>
            <person name="Rolland T."/>
            <person name="Seret M.-L."/>
            <person name="Casaregola S."/>
            <person name="Despons L."/>
            <person name="Fairhead C."/>
            <person name="Fischer G."/>
            <person name="Lafontaine I."/>
            <person name="Leh V."/>
            <person name="Lemaire M."/>
            <person name="de Montigny J."/>
            <person name="Neuveglise C."/>
            <person name="Thierry A."/>
            <person name="Blanc-Lenfle I."/>
            <person name="Bleykasten C."/>
            <person name="Diffels J."/>
            <person name="Fritsch E."/>
            <person name="Frangeul L."/>
            <person name="Goeffon A."/>
            <person name="Jauniaux N."/>
            <person name="Kachouri-Lafond R."/>
            <person name="Payen C."/>
            <person name="Potier S."/>
            <person name="Pribylova L."/>
            <person name="Ozanne C."/>
            <person name="Richard G.-F."/>
            <person name="Sacerdot C."/>
            <person name="Straub M.-L."/>
            <person name="Talla E."/>
        </authorList>
    </citation>
    <scope>NUCLEOTIDE SEQUENCE [LARGE SCALE GENOMIC DNA]</scope>
    <source>
        <strain evidence="4 5">ATCC 2623 / CBS 732 / BCRC 21506 / NBRC 1130 / NCYC 568 / NRRL Y-229</strain>
    </source>
</reference>
<dbReference type="EMBL" id="CU928174">
    <property type="protein sequence ID" value="CAR26728.1"/>
    <property type="molecule type" value="Genomic_DNA"/>
</dbReference>
<name>C5DSG7_ZYGRC</name>
<keyword evidence="5" id="KW-1185">Reference proteome</keyword>
<proteinExistence type="inferred from homology"/>
<dbReference type="PANTHER" id="PTHR10366:SF844">
    <property type="entry name" value="NADPH-DEPENDENT METHYLGLYOXAL REDUCTASE GRE2"/>
    <property type="match status" value="1"/>
</dbReference>
<dbReference type="PANTHER" id="PTHR10366">
    <property type="entry name" value="NAD DEPENDENT EPIMERASE/DEHYDRATASE"/>
    <property type="match status" value="1"/>
</dbReference>
<dbReference type="InterPro" id="IPR050425">
    <property type="entry name" value="NAD(P)_dehydrat-like"/>
</dbReference>
<dbReference type="STRING" id="559307.C5DSG7"/>
<feature type="domain" description="NAD-dependent epimerase/dehydratase" evidence="3">
    <location>
        <begin position="3"/>
        <end position="258"/>
    </location>
</feature>
<dbReference type="Proteomes" id="UP000008536">
    <property type="component" value="Chromosome B"/>
</dbReference>
<dbReference type="RefSeq" id="XP_002495661.1">
    <property type="nucleotide sequence ID" value="XM_002495616.1"/>
</dbReference>
<evidence type="ECO:0000313" key="5">
    <source>
        <dbReference type="Proteomes" id="UP000008536"/>
    </source>
</evidence>
<dbReference type="CDD" id="cd05227">
    <property type="entry name" value="AR_SDR_e"/>
    <property type="match status" value="1"/>
</dbReference>
<dbReference type="HOGENOM" id="CLU_007383_9_2_1"/>
<dbReference type="AlphaFoldDB" id="C5DSG7"/>
<dbReference type="GO" id="GO:0016616">
    <property type="term" value="F:oxidoreductase activity, acting on the CH-OH group of donors, NAD or NADP as acceptor"/>
    <property type="evidence" value="ECO:0007669"/>
    <property type="project" value="TreeGrafter"/>
</dbReference>
<keyword evidence="1" id="KW-0560">Oxidoreductase</keyword>
<evidence type="ECO:0000256" key="1">
    <source>
        <dbReference type="ARBA" id="ARBA00023002"/>
    </source>
</evidence>
<dbReference type="InParanoid" id="C5DSG7"/>
<dbReference type="GeneID" id="8202837"/>
<organism evidence="4 5">
    <name type="scientific">Zygosaccharomyces rouxii (strain ATCC 2623 / CBS 732 / NBRC 1130 / NCYC 568 / NRRL Y-229)</name>
    <dbReference type="NCBI Taxonomy" id="559307"/>
    <lineage>
        <taxon>Eukaryota</taxon>
        <taxon>Fungi</taxon>
        <taxon>Dikarya</taxon>
        <taxon>Ascomycota</taxon>
        <taxon>Saccharomycotina</taxon>
        <taxon>Saccharomycetes</taxon>
        <taxon>Saccharomycetales</taxon>
        <taxon>Saccharomycetaceae</taxon>
        <taxon>Zygosaccharomyces</taxon>
    </lineage>
</organism>